<proteinExistence type="predicted"/>
<evidence type="ECO:0000313" key="2">
    <source>
        <dbReference type="EMBL" id="AWH89588.1"/>
    </source>
</evidence>
<dbReference type="AlphaFoldDB" id="A0A2Y9U0K5"/>
<accession>A0A2Y9U0K5</accession>
<reference evidence="2 3" key="1">
    <citation type="journal article" date="2019" name="Int. J. Syst. Evol. Microbiol.">
        <title>Limnobaculum parvum gen. nov., sp. nov., isolated from a freshwater lake.</title>
        <authorList>
            <person name="Baek C."/>
            <person name="Shin S.K."/>
            <person name="Yi H."/>
        </authorList>
    </citation>
    <scope>NUCLEOTIDE SEQUENCE [LARGE SCALE GENOMIC DNA]</scope>
    <source>
        <strain evidence="2 3">HYN0051</strain>
    </source>
</reference>
<dbReference type="Proteomes" id="UP000244908">
    <property type="component" value="Chromosome"/>
</dbReference>
<dbReference type="KEGG" id="lpv:HYN51_14145"/>
<evidence type="ECO:0000313" key="3">
    <source>
        <dbReference type="Proteomes" id="UP000244908"/>
    </source>
</evidence>
<name>A0A2Y9U0K5_9GAMM</name>
<sequence>MAVYLYHLRCVAGRAIYLARERVGPSPPRDSVETPKGVSPFGPAQANPNGGLSQRLALLTELIDRGFYLREVDFNAPYYSPCLQFGKSMKVILSVVLVAGTLWADKIYFDT</sequence>
<gene>
    <name evidence="2" type="ORF">HYN51_14145</name>
</gene>
<feature type="region of interest" description="Disordered" evidence="1">
    <location>
        <begin position="23"/>
        <end position="49"/>
    </location>
</feature>
<keyword evidence="3" id="KW-1185">Reference proteome</keyword>
<dbReference type="EMBL" id="CP029185">
    <property type="protein sequence ID" value="AWH89588.1"/>
    <property type="molecule type" value="Genomic_DNA"/>
</dbReference>
<protein>
    <submittedName>
        <fullName evidence="2">Uncharacterized protein</fullName>
    </submittedName>
</protein>
<evidence type="ECO:0000256" key="1">
    <source>
        <dbReference type="SAM" id="MobiDB-lite"/>
    </source>
</evidence>
<organism evidence="2 3">
    <name type="scientific">Limnobaculum parvum</name>
    <dbReference type="NCBI Taxonomy" id="2172103"/>
    <lineage>
        <taxon>Bacteria</taxon>
        <taxon>Pseudomonadati</taxon>
        <taxon>Pseudomonadota</taxon>
        <taxon>Gammaproteobacteria</taxon>
        <taxon>Enterobacterales</taxon>
        <taxon>Budviciaceae</taxon>
        <taxon>Limnobaculum</taxon>
    </lineage>
</organism>